<dbReference type="RefSeq" id="WP_153751373.1">
    <property type="nucleotide sequence ID" value="NZ_WJPM01000007.1"/>
</dbReference>
<reference evidence="3 4" key="1">
    <citation type="submission" date="2019-11" db="EMBL/GenBank/DDBJ databases">
        <title>First report of rice panicle blight caused by Xanthomonas sp. in Iran.</title>
        <authorList>
            <person name="Mirghasempour S.A."/>
            <person name="Huang S."/>
            <person name="Brady C.L."/>
            <person name="Studholme D.J."/>
        </authorList>
    </citation>
    <scope>NUCLEOTIDE SEQUENCE [LARGE SCALE GENOMIC DNA]</scope>
    <source>
        <strain evidence="1 4">ASD011</strain>
        <strain evidence="3">SAM114</strain>
    </source>
</reference>
<evidence type="ECO:0000313" key="2">
    <source>
        <dbReference type="EMBL" id="MRH74912.1"/>
    </source>
</evidence>
<accession>A0A6N7Q9N7</accession>
<dbReference type="EMBL" id="WJPN01000007">
    <property type="protein sequence ID" value="MRH00580.1"/>
    <property type="molecule type" value="Genomic_DNA"/>
</dbReference>
<evidence type="ECO:0000313" key="4">
    <source>
        <dbReference type="Proteomes" id="UP000439314"/>
    </source>
</evidence>
<sequence>MIYDPVKSRLKGFEPGMLKFYLEEKYDENRPMGNHARHKIGIVLDAWLVGLHKEIEPVISRANQWLDMAIESREEERFGSDPNSHRTALHWARAIGEWLEKSNNNVRLWDVARVSEEARWYYKERPWPVKEVLQHGLDDYMAFACQCGEFQAAIEMYERWKEMHAPMLLSKVIKPADFAYALCLHKTGIQKFSDEDLFKTGLKILRTHLQEKWLGGGQFIRAATWLKIVYWDKDQSLSPLSTVLKAYENMPKVKKPEFVKLEE</sequence>
<proteinExistence type="predicted"/>
<evidence type="ECO:0000313" key="1">
    <source>
        <dbReference type="EMBL" id="MRH00580.1"/>
    </source>
</evidence>
<evidence type="ECO:0000313" key="3">
    <source>
        <dbReference type="Proteomes" id="UP000437931"/>
    </source>
</evidence>
<dbReference type="Proteomes" id="UP000437931">
    <property type="component" value="Unassembled WGS sequence"/>
</dbReference>
<dbReference type="EMBL" id="WJPM01000007">
    <property type="protein sequence ID" value="MRH74912.1"/>
    <property type="molecule type" value="Genomic_DNA"/>
</dbReference>
<name>A0A6N7Q9N7_9XANT</name>
<keyword evidence="3" id="KW-1185">Reference proteome</keyword>
<reference evidence="2" key="2">
    <citation type="journal article" date="2020" name="Plant Dis.">
        <title>A Grain Rot of Rice in Iran Caused by a Xanthomonas Strain Closely Related to X. sacchari.</title>
        <authorList>
            <person name="Mirghasempour S.A."/>
            <person name="Huang S."/>
            <person name="Studholme D.J."/>
            <person name="Brady C.L."/>
        </authorList>
    </citation>
    <scope>NUCLEOTIDE SEQUENCE</scope>
    <source>
        <strain evidence="2">SAM114</strain>
    </source>
</reference>
<comment type="caution">
    <text evidence="1">The sequence shown here is derived from an EMBL/GenBank/DDBJ whole genome shotgun (WGS) entry which is preliminary data.</text>
</comment>
<organism evidence="1 4">
    <name type="scientific">Xanthomonas sontii</name>
    <dbReference type="NCBI Taxonomy" id="2650745"/>
    <lineage>
        <taxon>Bacteria</taxon>
        <taxon>Pseudomonadati</taxon>
        <taxon>Pseudomonadota</taxon>
        <taxon>Gammaproteobacteria</taxon>
        <taxon>Lysobacterales</taxon>
        <taxon>Lysobacteraceae</taxon>
        <taxon>Xanthomonas</taxon>
    </lineage>
</organism>
<gene>
    <name evidence="1" type="ORF">GIY21_09795</name>
    <name evidence="2" type="ORF">GIY22_09790</name>
</gene>
<dbReference type="AlphaFoldDB" id="A0A6N7Q9N7"/>
<dbReference type="Proteomes" id="UP000439314">
    <property type="component" value="Unassembled WGS sequence"/>
</dbReference>
<protein>
    <submittedName>
        <fullName evidence="1">Uncharacterized protein</fullName>
    </submittedName>
</protein>